<keyword evidence="2" id="KW-1185">Reference proteome</keyword>
<protein>
    <recommendedName>
        <fullName evidence="3">F-box domain-containing protein</fullName>
    </recommendedName>
</protein>
<organism evidence="1 2">
    <name type="scientific">Pleurotus ostreatus</name>
    <name type="common">Oyster mushroom</name>
    <name type="synonym">White-rot fungus</name>
    <dbReference type="NCBI Taxonomy" id="5322"/>
    <lineage>
        <taxon>Eukaryota</taxon>
        <taxon>Fungi</taxon>
        <taxon>Dikarya</taxon>
        <taxon>Basidiomycota</taxon>
        <taxon>Agaricomycotina</taxon>
        <taxon>Agaricomycetes</taxon>
        <taxon>Agaricomycetidae</taxon>
        <taxon>Agaricales</taxon>
        <taxon>Pleurotineae</taxon>
        <taxon>Pleurotaceae</taxon>
        <taxon>Pleurotus</taxon>
    </lineage>
</organism>
<dbReference type="GeneID" id="59376928"/>
<dbReference type="EMBL" id="JACETU010000005">
    <property type="protein sequence ID" value="KAF7427893.1"/>
    <property type="molecule type" value="Genomic_DNA"/>
</dbReference>
<gene>
    <name evidence="1" type="ORF">PC9H_007110</name>
</gene>
<reference evidence="1" key="1">
    <citation type="submission" date="2019-07" db="EMBL/GenBank/DDBJ databases">
        <authorList>
            <person name="Palmer J.M."/>
        </authorList>
    </citation>
    <scope>NUCLEOTIDE SEQUENCE</scope>
    <source>
        <strain evidence="1">PC9</strain>
    </source>
</reference>
<proteinExistence type="predicted"/>
<dbReference type="Proteomes" id="UP000623687">
    <property type="component" value="Unassembled WGS sequence"/>
</dbReference>
<name>A0A8H7DTY3_PLEOS</name>
<evidence type="ECO:0000313" key="2">
    <source>
        <dbReference type="Proteomes" id="UP000623687"/>
    </source>
</evidence>
<comment type="caution">
    <text evidence="1">The sequence shown here is derived from an EMBL/GenBank/DDBJ whole genome shotgun (WGS) entry which is preliminary data.</text>
</comment>
<evidence type="ECO:0008006" key="3">
    <source>
        <dbReference type="Google" id="ProtNLM"/>
    </source>
</evidence>
<dbReference type="VEuPathDB" id="FungiDB:PC9H_007110"/>
<sequence>MAQCFSDQPPLAEGLSQSMSSPVFLKFTNNHVDMKAPPPWLSAVYRSTTSPTQGQRDDAERGAEKAGRSLTLLEAELQAAESYIVHVREARRKVQEHLSQHKTILAPIRRIPSEILAEIFVATIDDTTLCDPLDYDEMPWLLGRVCHSWRMVTESTPKLWSRIRVELKFVSPLATRSRRLIDTFIQRAAQHPLKLEIDFSYHDTHPIINLLTACSPQWEDVSMTLMNVSTWTALSPIRDRIPMLRRLSLKLGYIWCLPSSPSLSPSPDHFSVAPNLRYLDIDPFFPLRIPWNQLARLITHSPYPCNTWCIFALAGNVVEGDISISMNQQHLLPPAVEARLPFMRTLTLRTSCDVIQYLTMPLIREIWLVDISLPNHSGISIPSYSTLRTLVFIRVTMEKGVYHRLLQSAVSVVQLVTDANSTILDALDEQPGRFISLPHLKHLVLHGPLTRSSHSSLLRLLHSRLKLRPQPLQIESLSFITTGQPTCELQASFSEYAAKGMKIYCDGVWPGI</sequence>
<dbReference type="OrthoDB" id="3365698at2759"/>
<dbReference type="RefSeq" id="XP_036630265.1">
    <property type="nucleotide sequence ID" value="XM_036776645.1"/>
</dbReference>
<dbReference type="AlphaFoldDB" id="A0A8H7DTY3"/>
<evidence type="ECO:0000313" key="1">
    <source>
        <dbReference type="EMBL" id="KAF7427893.1"/>
    </source>
</evidence>
<accession>A0A8H7DTY3</accession>